<evidence type="ECO:0000313" key="6">
    <source>
        <dbReference type="Proteomes" id="UP000000238"/>
    </source>
</evidence>
<dbReference type="InterPro" id="IPR031325">
    <property type="entry name" value="RHS_repeat"/>
</dbReference>
<dbReference type="eggNOG" id="COG3209">
    <property type="taxonomic scope" value="Bacteria"/>
</dbReference>
<evidence type="ECO:0000259" key="4">
    <source>
        <dbReference type="Pfam" id="PF20148"/>
    </source>
</evidence>
<dbReference type="InterPro" id="IPR006530">
    <property type="entry name" value="YD"/>
</dbReference>
<dbReference type="Pfam" id="PF05593">
    <property type="entry name" value="RHS_repeat"/>
    <property type="match status" value="3"/>
</dbReference>
<gene>
    <name evidence="5" type="ordered locus">HCH_03533</name>
</gene>
<dbReference type="SUPFAM" id="SSF69322">
    <property type="entry name" value="Tricorn protease domain 2"/>
    <property type="match status" value="1"/>
</dbReference>
<evidence type="ECO:0000259" key="2">
    <source>
        <dbReference type="Pfam" id="PF03527"/>
    </source>
</evidence>
<protein>
    <submittedName>
        <fullName evidence="5">Rhs family protein</fullName>
    </submittedName>
</protein>
<reference evidence="5 6" key="1">
    <citation type="journal article" date="2005" name="Nucleic Acids Res.">
        <title>Genomic blueprint of Hahella chejuensis, a marine microbe producing an algicidal agent.</title>
        <authorList>
            <person name="Jeong H."/>
            <person name="Yim J.H."/>
            <person name="Lee C."/>
            <person name="Choi S.-H."/>
            <person name="Park Y.K."/>
            <person name="Yoon S.H."/>
            <person name="Hur C.-G."/>
            <person name="Kang H.-Y."/>
            <person name="Kim D."/>
            <person name="Lee H.H."/>
            <person name="Park K.H."/>
            <person name="Park S.-H."/>
            <person name="Park H.-S."/>
            <person name="Lee H.K."/>
            <person name="Oh T.K."/>
            <person name="Kim J.F."/>
        </authorList>
    </citation>
    <scope>NUCLEOTIDE SEQUENCE [LARGE SCALE GENOMIC DNA]</scope>
    <source>
        <strain evidence="5 6">KCTC 2396</strain>
    </source>
</reference>
<dbReference type="NCBIfam" id="TIGR01643">
    <property type="entry name" value="YD_repeat_2x"/>
    <property type="match status" value="8"/>
</dbReference>
<dbReference type="InterPro" id="IPR022385">
    <property type="entry name" value="Rhs_assc_core"/>
</dbReference>
<dbReference type="EMBL" id="CP000155">
    <property type="protein sequence ID" value="ABC30276.1"/>
    <property type="molecule type" value="Genomic_DNA"/>
</dbReference>
<dbReference type="RefSeq" id="WP_011397344.1">
    <property type="nucleotide sequence ID" value="NC_007645.1"/>
</dbReference>
<dbReference type="InterPro" id="IPR001826">
    <property type="entry name" value="RHS"/>
</dbReference>
<sequence>MLAAKHFDPILGIDIHLLALPPGTPIPIPHPHIGIIFDVLDYLPIFGGTVKVNGVPRATAGTAGKPIPHIPMGGPFVMPPGNEDEIFMGGATVVADGAPFSFTALPVLSCQSVGMLAPIRAKKPKKSYGMVLPTTTVLPIPIGAPVMIGGPPTVDAMGMAVTAGLAGLGAAFKKMRKMQKSSKRVKKISDAIHKKADKLMDKLGAPPSVRNRVHKGVCAVTGHPVDVASGKVFTDWIDFQLPGPIPLTWERTWFSSSTYQGSLGHGWHHNYDWKLIEEDGAVAVMMQDGRHMAFPALKQGEESFNRQERMTLHRDDQGYRLKHTDGNWLRFTPAATSSHSQATTVHYLSAITDATGDASIQFHYTAGGCLSRIIDSGGRRIQFESDMDNRIRRILLPHPDNAGEFYCAVEYDYYGGDLVTTRDALGSEFSYQYQNHLLCQETSYSGLNFYFKYDGVDHNARCIHTWGDGGIYNHQLVYDDEKSLTIVQNSLGYQTVYHHDGALPHRIENASGGVVVNEYNRFYQVTCETNELGLSTRYEYDPRGNLTQITQPDGSVLQMEYDERDNVVKAQDANGGAWLWEYDEHCRLTAKVDPLDRRTRYSYEGAMLTSVAGPAGQETHIEYDGYNNPIGFATPDGGLPEWRYDNHGRITLAIDAQGVQRRLQYDLLGRVTQVNEPDGNLRTFSYDPEGNLVRATDAQFDVHFTYQGMGRIASRTQAGTTIQFEYDTEEQLTAITNEHGDVYRFELGPTGETLSESGFDGLLRRYERNAAGQVRRLLKPGGRHTDYAYDTLGRVMRILHSDGEEERFQYRPDGELMMAVNSSATLSFERNALGQVTKEICGDLWVSSEYDALGLRSRMRSSLGAGQQIQRNVAGDVMGVTTGDAQFSAQFKRDELGRELERSLPGGVRSRWRRDRLGRPSLHEVLKADVPESARTYFWGVNGRLEKIHDSLNGVSVFEHDELGNLVSARYGDGVMDLRMPDAIGALFQSYNRKDREYGPAGQLLSMRRPNGLVRFEYDAEGNLITKSEPGGKIWRYEWNVSGTLKKVIRPDGRIVTFEYDALGRRLSKAFNGRITRWVWDGNNPLHEWVEMQDAQEARAAFDLSSAPAETVSGRPAIARSPIQPQAPPATSPQAHPAGAGGESKLITWLFEPESFTPMAKQVGDAYFSILADYLGTPNAMYDSEGRQVWSANISVWGELRNLKGNRGACPFRWPGQYEDEETGLYYNRFRYYDPDSGQYIRQDPIRIKGGLNLYKYVSDVTTWIDTLGLQGGSASYGRSGRRIGHADTDGLEKIGELNAVKAGGDDRLPSILYEGDRTSLFHYTSEENLENILRTKKLFNSKGFEHGRHGDGQYMADISPDEIVAMAKGDLTQAQRQAKKMSLVQLSSLFYNKGNMTDQLSHYIEIDVSDLIVRHGVTAKGNQTRKGVQFVLNDENLDLTDRIVSSGKVLD</sequence>
<dbReference type="NCBIfam" id="TIGR03696">
    <property type="entry name" value="Rhs_assc_core"/>
    <property type="match status" value="1"/>
</dbReference>
<dbReference type="InterPro" id="IPR050708">
    <property type="entry name" value="T6SS_VgrG/RHS"/>
</dbReference>
<dbReference type="Pfam" id="PF20148">
    <property type="entry name" value="DUF6531"/>
    <property type="match status" value="1"/>
</dbReference>
<dbReference type="Pfam" id="PF15633">
    <property type="entry name" value="Tox-ART-HYD1"/>
    <property type="match status" value="1"/>
</dbReference>
<dbReference type="Pfam" id="PF03527">
    <property type="entry name" value="RHS"/>
    <property type="match status" value="1"/>
</dbReference>
<evidence type="ECO:0000259" key="3">
    <source>
        <dbReference type="Pfam" id="PF15633"/>
    </source>
</evidence>
<name>Q2SGE8_HAHCH</name>
<accession>Q2SGE8</accession>
<dbReference type="PANTHER" id="PTHR32305:SF15">
    <property type="entry name" value="PROTEIN RHSA-RELATED"/>
    <property type="match status" value="1"/>
</dbReference>
<evidence type="ECO:0000256" key="1">
    <source>
        <dbReference type="SAM" id="MobiDB-lite"/>
    </source>
</evidence>
<dbReference type="KEGG" id="hch:HCH_03533"/>
<organism evidence="5 6">
    <name type="scientific">Hahella chejuensis (strain KCTC 2396)</name>
    <dbReference type="NCBI Taxonomy" id="349521"/>
    <lineage>
        <taxon>Bacteria</taxon>
        <taxon>Pseudomonadati</taxon>
        <taxon>Pseudomonadota</taxon>
        <taxon>Gammaproteobacteria</taxon>
        <taxon>Oceanospirillales</taxon>
        <taxon>Hahellaceae</taxon>
        <taxon>Hahella</taxon>
    </lineage>
</organism>
<dbReference type="InterPro" id="IPR028920">
    <property type="entry name" value="Tox-ART-HYD1_dom"/>
</dbReference>
<dbReference type="STRING" id="349521.HCH_03533"/>
<evidence type="ECO:0000313" key="5">
    <source>
        <dbReference type="EMBL" id="ABC30276.1"/>
    </source>
</evidence>
<proteinExistence type="predicted"/>
<feature type="domain" description="Tox-ART-HYD1" evidence="3">
    <location>
        <begin position="1321"/>
        <end position="1444"/>
    </location>
</feature>
<dbReference type="PANTHER" id="PTHR32305">
    <property type="match status" value="1"/>
</dbReference>
<keyword evidence="6" id="KW-1185">Reference proteome</keyword>
<feature type="domain" description="DUF6531" evidence="4">
    <location>
        <begin position="222"/>
        <end position="294"/>
    </location>
</feature>
<dbReference type="Proteomes" id="UP000000238">
    <property type="component" value="Chromosome"/>
</dbReference>
<feature type="region of interest" description="Disordered" evidence="1">
    <location>
        <begin position="1119"/>
        <end position="1141"/>
    </location>
</feature>
<dbReference type="HOGENOM" id="CLU_001218_1_6_6"/>
<dbReference type="InterPro" id="IPR045351">
    <property type="entry name" value="DUF6531"/>
</dbReference>
<dbReference type="eggNOG" id="COG4104">
    <property type="taxonomic scope" value="Bacteria"/>
</dbReference>
<dbReference type="OrthoDB" id="9815414at2"/>
<dbReference type="Gene3D" id="2.180.10.10">
    <property type="entry name" value="RHS repeat-associated core"/>
    <property type="match status" value="3"/>
</dbReference>
<dbReference type="CDD" id="cd14740">
    <property type="entry name" value="PAAR_4"/>
    <property type="match status" value="1"/>
</dbReference>
<feature type="domain" description="RHS protein conserved region" evidence="2">
    <location>
        <begin position="1173"/>
        <end position="1202"/>
    </location>
</feature>